<sequence length="93" mass="9669">MSLLLLAGQALTGESKLFYWAGQALSGAGKPFYGTGRALSDSSWLGKPPPRSVVPFPGRSSHSRVGHALQGAGQVFTGTGKAFQRPNRTAGNP</sequence>
<dbReference type="AlphaFoldDB" id="A0A914I8X2"/>
<proteinExistence type="predicted"/>
<evidence type="ECO:0000313" key="1">
    <source>
        <dbReference type="Proteomes" id="UP000887572"/>
    </source>
</evidence>
<name>A0A914I8X2_GLORO</name>
<keyword evidence="1" id="KW-1185">Reference proteome</keyword>
<evidence type="ECO:0000313" key="2">
    <source>
        <dbReference type="WBParaSite" id="Gr19_v10_g780.t1"/>
    </source>
</evidence>
<organism evidence="1 2">
    <name type="scientific">Globodera rostochiensis</name>
    <name type="common">Golden nematode worm</name>
    <name type="synonym">Heterodera rostochiensis</name>
    <dbReference type="NCBI Taxonomy" id="31243"/>
    <lineage>
        <taxon>Eukaryota</taxon>
        <taxon>Metazoa</taxon>
        <taxon>Ecdysozoa</taxon>
        <taxon>Nematoda</taxon>
        <taxon>Chromadorea</taxon>
        <taxon>Rhabditida</taxon>
        <taxon>Tylenchina</taxon>
        <taxon>Tylenchomorpha</taxon>
        <taxon>Tylenchoidea</taxon>
        <taxon>Heteroderidae</taxon>
        <taxon>Heteroderinae</taxon>
        <taxon>Globodera</taxon>
    </lineage>
</organism>
<dbReference type="Proteomes" id="UP000887572">
    <property type="component" value="Unplaced"/>
</dbReference>
<dbReference type="WBParaSite" id="Gr19_v10_g780.t1">
    <property type="protein sequence ID" value="Gr19_v10_g780.t1"/>
    <property type="gene ID" value="Gr19_v10_g780"/>
</dbReference>
<accession>A0A914I8X2</accession>
<reference evidence="2" key="1">
    <citation type="submission" date="2022-11" db="UniProtKB">
        <authorList>
            <consortium name="WormBaseParasite"/>
        </authorList>
    </citation>
    <scope>IDENTIFICATION</scope>
</reference>
<protein>
    <submittedName>
        <fullName evidence="2">Secreted protein</fullName>
    </submittedName>
</protein>